<dbReference type="PANTHER" id="PTHR11138">
    <property type="entry name" value="METHIONYL-TRNA FORMYLTRANSFERASE"/>
    <property type="match status" value="1"/>
</dbReference>
<dbReference type="Pfam" id="PF02911">
    <property type="entry name" value="Formyl_trans_C"/>
    <property type="match status" value="1"/>
</dbReference>
<dbReference type="PANTHER" id="PTHR11138:SF5">
    <property type="entry name" value="METHIONYL-TRNA FORMYLTRANSFERASE, MITOCHONDRIAL"/>
    <property type="match status" value="1"/>
</dbReference>
<protein>
    <submittedName>
        <fullName evidence="4">Unannotated protein</fullName>
    </submittedName>
</protein>
<evidence type="ECO:0000256" key="1">
    <source>
        <dbReference type="ARBA" id="ARBA00022679"/>
    </source>
</evidence>
<evidence type="ECO:0000313" key="4">
    <source>
        <dbReference type="EMBL" id="CAB4586743.1"/>
    </source>
</evidence>
<gene>
    <name evidence="4" type="ORF">UFOPK1798_00162</name>
</gene>
<keyword evidence="2" id="KW-0648">Protein biosynthesis</keyword>
<dbReference type="InterPro" id="IPR044135">
    <property type="entry name" value="Met-tRNA-FMT_C"/>
</dbReference>
<dbReference type="CDD" id="cd08704">
    <property type="entry name" value="Met_tRNA_FMT_C"/>
    <property type="match status" value="1"/>
</dbReference>
<dbReference type="InterPro" id="IPR011034">
    <property type="entry name" value="Formyl_transferase-like_C_sf"/>
</dbReference>
<sequence>MISNGLLPTPQSEVGVSYAAKFNKADGQISWDSPSEHIYNLYRALHNNPGVWTMLGELRLKIERLKPTIVNKTLKCGEVLIDTERLIVGTASGAIEILNLTPAGRVSMTASEFIRGLNNRTGLHLG</sequence>
<dbReference type="Gene3D" id="3.40.50.12230">
    <property type="match status" value="1"/>
</dbReference>
<name>A0A6J6FI75_9ZZZZ</name>
<dbReference type="AlphaFoldDB" id="A0A6J6FI75"/>
<dbReference type="SUPFAM" id="SSF50486">
    <property type="entry name" value="FMT C-terminal domain-like"/>
    <property type="match status" value="1"/>
</dbReference>
<dbReference type="InterPro" id="IPR005793">
    <property type="entry name" value="Formyl_trans_C"/>
</dbReference>
<reference evidence="4" key="1">
    <citation type="submission" date="2020-05" db="EMBL/GenBank/DDBJ databases">
        <authorList>
            <person name="Chiriac C."/>
            <person name="Salcher M."/>
            <person name="Ghai R."/>
            <person name="Kavagutti S V."/>
        </authorList>
    </citation>
    <scope>NUCLEOTIDE SEQUENCE</scope>
</reference>
<proteinExistence type="predicted"/>
<dbReference type="EMBL" id="CAEZUH010000007">
    <property type="protein sequence ID" value="CAB4586743.1"/>
    <property type="molecule type" value="Genomic_DNA"/>
</dbReference>
<organism evidence="4">
    <name type="scientific">freshwater metagenome</name>
    <dbReference type="NCBI Taxonomy" id="449393"/>
    <lineage>
        <taxon>unclassified sequences</taxon>
        <taxon>metagenomes</taxon>
        <taxon>ecological metagenomes</taxon>
    </lineage>
</organism>
<evidence type="ECO:0000256" key="2">
    <source>
        <dbReference type="ARBA" id="ARBA00022917"/>
    </source>
</evidence>
<accession>A0A6J6FI75</accession>
<evidence type="ECO:0000259" key="3">
    <source>
        <dbReference type="Pfam" id="PF02911"/>
    </source>
</evidence>
<feature type="domain" description="Formyl transferase C-terminal" evidence="3">
    <location>
        <begin position="22"/>
        <end position="117"/>
    </location>
</feature>
<keyword evidence="1" id="KW-0808">Transferase</keyword>
<dbReference type="GO" id="GO:0004479">
    <property type="term" value="F:methionyl-tRNA formyltransferase activity"/>
    <property type="evidence" value="ECO:0007669"/>
    <property type="project" value="TreeGrafter"/>
</dbReference>